<evidence type="ECO:0000313" key="2">
    <source>
        <dbReference type="EMBL" id="RDV14536.1"/>
    </source>
</evidence>
<accession>A0A3D8LB59</accession>
<evidence type="ECO:0000313" key="3">
    <source>
        <dbReference type="Proteomes" id="UP000256708"/>
    </source>
</evidence>
<evidence type="ECO:0000256" key="1">
    <source>
        <dbReference type="SAM" id="Phobius"/>
    </source>
</evidence>
<proteinExistence type="predicted"/>
<sequence>MDNKSKTSIKNLVDEPSQIKDIMNDPAEKGINFYQKLPAKQKQYLLFAAAASLVGYGIYVGQKG</sequence>
<comment type="caution">
    <text evidence="2">The sequence shown here is derived from an EMBL/GenBank/DDBJ whole genome shotgun (WGS) entry which is preliminary data.</text>
</comment>
<keyword evidence="1" id="KW-0812">Transmembrane</keyword>
<name>A0A3D8LB59_9BACT</name>
<protein>
    <submittedName>
        <fullName evidence="2">Uncharacterized protein</fullName>
    </submittedName>
</protein>
<keyword evidence="1" id="KW-0472">Membrane</keyword>
<keyword evidence="1" id="KW-1133">Transmembrane helix</keyword>
<dbReference type="OrthoDB" id="854126at2"/>
<dbReference type="AlphaFoldDB" id="A0A3D8LB59"/>
<gene>
    <name evidence="2" type="ORF">DXT99_14135</name>
</gene>
<reference evidence="3" key="1">
    <citation type="submission" date="2018-08" db="EMBL/GenBank/DDBJ databases">
        <authorList>
            <person name="Liu Z.-W."/>
            <person name="Du Z.-J."/>
        </authorList>
    </citation>
    <scope>NUCLEOTIDE SEQUENCE [LARGE SCALE GENOMIC DNA]</scope>
    <source>
        <strain evidence="3">H4X</strain>
    </source>
</reference>
<dbReference type="EMBL" id="QRGR01000014">
    <property type="protein sequence ID" value="RDV14536.1"/>
    <property type="molecule type" value="Genomic_DNA"/>
</dbReference>
<keyword evidence="3" id="KW-1185">Reference proteome</keyword>
<organism evidence="2 3">
    <name type="scientific">Pontibacter diazotrophicus</name>
    <dbReference type="NCBI Taxonomy" id="1400979"/>
    <lineage>
        <taxon>Bacteria</taxon>
        <taxon>Pseudomonadati</taxon>
        <taxon>Bacteroidota</taxon>
        <taxon>Cytophagia</taxon>
        <taxon>Cytophagales</taxon>
        <taxon>Hymenobacteraceae</taxon>
        <taxon>Pontibacter</taxon>
    </lineage>
</organism>
<dbReference type="RefSeq" id="WP_115566215.1">
    <property type="nucleotide sequence ID" value="NZ_QRGR01000014.1"/>
</dbReference>
<feature type="transmembrane region" description="Helical" evidence="1">
    <location>
        <begin position="44"/>
        <end position="61"/>
    </location>
</feature>
<dbReference type="Proteomes" id="UP000256708">
    <property type="component" value="Unassembled WGS sequence"/>
</dbReference>